<name>A0AA96WI09_9CYAN</name>
<protein>
    <submittedName>
        <fullName evidence="2">Uncharacterized protein</fullName>
    </submittedName>
</protein>
<dbReference type="AlphaFoldDB" id="A0AA96WI09"/>
<dbReference type="EMBL" id="CP053586">
    <property type="protein sequence ID" value="WNZ25883.1"/>
    <property type="molecule type" value="Genomic_DNA"/>
</dbReference>
<organism evidence="2">
    <name type="scientific">Leptolyngbya sp. NK1-12</name>
    <dbReference type="NCBI Taxonomy" id="2547451"/>
    <lineage>
        <taxon>Bacteria</taxon>
        <taxon>Bacillati</taxon>
        <taxon>Cyanobacteriota</taxon>
        <taxon>Cyanophyceae</taxon>
        <taxon>Leptolyngbyales</taxon>
        <taxon>Leptolyngbyaceae</taxon>
        <taxon>Leptolyngbya group</taxon>
        <taxon>Leptolyngbya</taxon>
    </lineage>
</organism>
<dbReference type="Gene3D" id="3.30.200.20">
    <property type="entry name" value="Phosphorylase Kinase, domain 1"/>
    <property type="match status" value="1"/>
</dbReference>
<proteinExistence type="predicted"/>
<feature type="region of interest" description="Disordered" evidence="1">
    <location>
        <begin position="320"/>
        <end position="436"/>
    </location>
</feature>
<feature type="compositionally biased region" description="Low complexity" evidence="1">
    <location>
        <begin position="338"/>
        <end position="348"/>
    </location>
</feature>
<gene>
    <name evidence="2" type="ORF">HJG54_25670</name>
</gene>
<feature type="compositionally biased region" description="Pro residues" evidence="1">
    <location>
        <begin position="382"/>
        <end position="402"/>
    </location>
</feature>
<reference evidence="2" key="1">
    <citation type="submission" date="2020-05" db="EMBL/GenBank/DDBJ databases">
        <authorList>
            <person name="Zhu T."/>
            <person name="Keshari N."/>
            <person name="Lu X."/>
        </authorList>
    </citation>
    <scope>NUCLEOTIDE SEQUENCE</scope>
    <source>
        <strain evidence="2">NK1-12</strain>
    </source>
</reference>
<sequence length="436" mass="46807">MSLTPGTTLQNRKYVIQTVLHQSDFSVTYQAQHAYLERPVVLQTLNPSLRQRQDLAELRQQFLSKVRSLAQQLDQGRVLDCFEEDEMPYVVFELKPGQVPPQLLDWFPILPTVNPSAIEQALAQFPNQLANQSATAEVAVNVADPSTLTSKPSTAVEKTQPPAPVLVRAATPSADTIAPESKTITPDPVGLDNLVALNPAAVTSATHPTQPVTPSAVPSPITPSPITLTQLRRPKAWMPIALVSMCMLGGLVGAGMGLSLRLAPASQSQAEKQPKVPHRLLFNREQNFPAEANWPISETPLFTSDPTPIEDPVYRVSPEFEDYSQPPLQPLPEPPIQQPALPLPSSQPTVKATTPNELETPLKPIVPPVAPPSRATTASPDLLPPINPVPAAPLEPAPPPVAAPELAPPAATELPIPEAAPPPLPDLPTQNPPVKQ</sequence>
<feature type="compositionally biased region" description="Pro residues" evidence="1">
    <location>
        <begin position="327"/>
        <end position="337"/>
    </location>
</feature>
<evidence type="ECO:0000256" key="1">
    <source>
        <dbReference type="SAM" id="MobiDB-lite"/>
    </source>
</evidence>
<dbReference type="InterPro" id="IPR011009">
    <property type="entry name" value="Kinase-like_dom_sf"/>
</dbReference>
<evidence type="ECO:0000313" key="2">
    <source>
        <dbReference type="EMBL" id="WNZ25883.1"/>
    </source>
</evidence>
<dbReference type="RefSeq" id="WP_316432070.1">
    <property type="nucleotide sequence ID" value="NZ_CP053586.1"/>
</dbReference>
<accession>A0AA96WI09</accession>
<feature type="compositionally biased region" description="Low complexity" evidence="1">
    <location>
        <begin position="403"/>
        <end position="417"/>
    </location>
</feature>
<dbReference type="SUPFAM" id="SSF56112">
    <property type="entry name" value="Protein kinase-like (PK-like)"/>
    <property type="match status" value="1"/>
</dbReference>